<organism evidence="2 3">
    <name type="scientific">Euplotes crassus</name>
    <dbReference type="NCBI Taxonomy" id="5936"/>
    <lineage>
        <taxon>Eukaryota</taxon>
        <taxon>Sar</taxon>
        <taxon>Alveolata</taxon>
        <taxon>Ciliophora</taxon>
        <taxon>Intramacronucleata</taxon>
        <taxon>Spirotrichea</taxon>
        <taxon>Hypotrichia</taxon>
        <taxon>Euplotida</taxon>
        <taxon>Euplotidae</taxon>
        <taxon>Moneuplotes</taxon>
    </lineage>
</organism>
<reference evidence="2" key="1">
    <citation type="submission" date="2023-07" db="EMBL/GenBank/DDBJ databases">
        <authorList>
            <consortium name="AG Swart"/>
            <person name="Singh M."/>
            <person name="Singh A."/>
            <person name="Seah K."/>
            <person name="Emmerich C."/>
        </authorList>
    </citation>
    <scope>NUCLEOTIDE SEQUENCE</scope>
    <source>
        <strain evidence="2">DP1</strain>
    </source>
</reference>
<proteinExistence type="predicted"/>
<keyword evidence="3" id="KW-1185">Reference proteome</keyword>
<dbReference type="AlphaFoldDB" id="A0AAD1YA43"/>
<dbReference type="Proteomes" id="UP001295684">
    <property type="component" value="Unassembled WGS sequence"/>
</dbReference>
<sequence>MGLTTCKLFPPCVLLLGKAISFALLLILTLAHLDPLLSTLINSRICSCSDPVSFLKNWLLLCFLCLILCQTLVTLSRTLSSNESSFSGEDEETLRMVSPDSMFSLSLLSKILTLKHMGSSLHEFSSHTNILSL</sequence>
<evidence type="ECO:0000313" key="2">
    <source>
        <dbReference type="EMBL" id="CAI2387314.1"/>
    </source>
</evidence>
<evidence type="ECO:0000313" key="3">
    <source>
        <dbReference type="Proteomes" id="UP001295684"/>
    </source>
</evidence>
<protein>
    <submittedName>
        <fullName evidence="2">Uncharacterized protein</fullName>
    </submittedName>
</protein>
<keyword evidence="1" id="KW-0472">Membrane</keyword>
<feature type="transmembrane region" description="Helical" evidence="1">
    <location>
        <begin position="58"/>
        <end position="75"/>
    </location>
</feature>
<dbReference type="EMBL" id="CAMPGE010029830">
    <property type="protein sequence ID" value="CAI2387314.1"/>
    <property type="molecule type" value="Genomic_DNA"/>
</dbReference>
<keyword evidence="1" id="KW-0812">Transmembrane</keyword>
<evidence type="ECO:0000256" key="1">
    <source>
        <dbReference type="SAM" id="Phobius"/>
    </source>
</evidence>
<comment type="caution">
    <text evidence="2">The sequence shown here is derived from an EMBL/GenBank/DDBJ whole genome shotgun (WGS) entry which is preliminary data.</text>
</comment>
<feature type="transmembrane region" description="Helical" evidence="1">
    <location>
        <begin position="12"/>
        <end position="33"/>
    </location>
</feature>
<keyword evidence="1" id="KW-1133">Transmembrane helix</keyword>
<accession>A0AAD1YA43</accession>
<name>A0AAD1YA43_EUPCR</name>
<gene>
    <name evidence="2" type="ORF">ECRASSUSDP1_LOCUS28944</name>
</gene>